<gene>
    <name evidence="2" type="ORF">SKUN_00537</name>
</gene>
<feature type="transmembrane region" description="Helical" evidence="1">
    <location>
        <begin position="167"/>
        <end position="196"/>
    </location>
</feature>
<feature type="transmembrane region" description="Helical" evidence="1">
    <location>
        <begin position="134"/>
        <end position="160"/>
    </location>
</feature>
<feature type="transmembrane region" description="Helical" evidence="1">
    <location>
        <begin position="208"/>
        <end position="228"/>
    </location>
</feature>
<keyword evidence="1" id="KW-0812">Transmembrane</keyword>
<dbReference type="AlphaFoldDB" id="A0A0K2JG87"/>
<evidence type="ECO:0000256" key="1">
    <source>
        <dbReference type="SAM" id="Phobius"/>
    </source>
</evidence>
<keyword evidence="1" id="KW-1133">Transmembrane helix</keyword>
<dbReference type="EMBL" id="CP010899">
    <property type="protein sequence ID" value="ALA97432.1"/>
    <property type="molecule type" value="Genomic_DNA"/>
</dbReference>
<keyword evidence="3" id="KW-1185">Reference proteome</keyword>
<dbReference type="RefSeq" id="WP_053390716.1">
    <property type="nucleotide sequence ID" value="NZ_CP010899.1"/>
</dbReference>
<sequence length="252" mass="28536">MKKTENSKTINQEQSAKVVKKMQFVVDDCPQVLKKLDKTVIDHTVKSLGKYELNRKQQIRPLPYQYNIEASKYYFSTKSETIARTLIVFSQLLLIVVALIYIPTLGQVGAQFIISLLSKFKTPFTDQIVAIGQPIVIGIIILLAILWVTTFFFITIPILITKTLKTVNIWIIIVSIVGNINCFSILGLAILQFIYAKNSVAGLNINPFVLPSIAIVAFCCFILGWLFLKSDCKKYQTKLENEISNQIRALRE</sequence>
<dbReference type="Proteomes" id="UP000062963">
    <property type="component" value="Chromosome"/>
</dbReference>
<feature type="transmembrane region" description="Helical" evidence="1">
    <location>
        <begin position="92"/>
        <end position="114"/>
    </location>
</feature>
<dbReference type="KEGG" id="skn:SKUN_00537"/>
<evidence type="ECO:0000313" key="2">
    <source>
        <dbReference type="EMBL" id="ALA97432.1"/>
    </source>
</evidence>
<protein>
    <recommendedName>
        <fullName evidence="4">Transmembrane protein</fullName>
    </recommendedName>
</protein>
<reference evidence="2 3" key="1">
    <citation type="journal article" date="2015" name="Genome Announc.">
        <title>Complete Genome Sequence of Spiroplasma kunkelii Strain CR2-3x, Causal Agent of Corn Stunt Disease in Zea mays L.</title>
        <authorList>
            <person name="Davis R.E."/>
            <person name="Shao J."/>
            <person name="Dally E.L."/>
            <person name="Zhao Y."/>
            <person name="Gasparich G.E."/>
            <person name="Gaynor B.J."/>
            <person name="Athey J.C."/>
            <person name="Harrison N.A."/>
            <person name="Donofrio N."/>
        </authorList>
    </citation>
    <scope>NUCLEOTIDE SEQUENCE [LARGE SCALE GENOMIC DNA]</scope>
    <source>
        <strain evidence="2 3">CR2-3x</strain>
    </source>
</reference>
<evidence type="ECO:0008006" key="4">
    <source>
        <dbReference type="Google" id="ProtNLM"/>
    </source>
</evidence>
<keyword evidence="1" id="KW-0472">Membrane</keyword>
<dbReference type="PATRIC" id="fig|273035.7.peg.635"/>
<name>A0A0K2JG87_SPIKU</name>
<accession>A0A0K2JG87</accession>
<dbReference type="STRING" id="273035.SKUN_00537"/>
<evidence type="ECO:0000313" key="3">
    <source>
        <dbReference type="Proteomes" id="UP000062963"/>
    </source>
</evidence>
<dbReference type="OrthoDB" id="389059at2"/>
<proteinExistence type="predicted"/>
<organism evidence="2 3">
    <name type="scientific">Spiroplasma kunkelii CR2-3x</name>
    <dbReference type="NCBI Taxonomy" id="273035"/>
    <lineage>
        <taxon>Bacteria</taxon>
        <taxon>Bacillati</taxon>
        <taxon>Mycoplasmatota</taxon>
        <taxon>Mollicutes</taxon>
        <taxon>Entomoplasmatales</taxon>
        <taxon>Spiroplasmataceae</taxon>
        <taxon>Spiroplasma</taxon>
    </lineage>
</organism>